<evidence type="ECO:0000313" key="2">
    <source>
        <dbReference type="Proteomes" id="UP000001514"/>
    </source>
</evidence>
<dbReference type="KEGG" id="smo:SELMODRAFT_427493"/>
<gene>
    <name evidence="1" type="ORF">SELMODRAFT_427493</name>
</gene>
<sequence length="409" mass="46953">MNNDTKFLAGGKRFERVLPSSRNDGDATSPMVLLEMLQIVEIIFAVDFVCTEWNVKDELPDDLDSLIQAQEMEAAQEKHESSLEQLCIKPPERQQIRRCDDEKVVEVQELSWKPELGQGLFYPEFGAVELFGKAPPAVDHYHDHGPLDYRKHTFPSRLFYHDRVELLGNKRKAPPEYYDHPPLDRLKVTLSNRLFYWEFELLGNKRKAPPVVDHYCDHPPLNPWELTLPDRLFYSGFELLRNKRKAPEAVDHYCDHPAFKRHKLAKKAGDSPLSENGMMMVEVIKRHPPDFANMIQDYHGVRPTLAHYDCLADPLCRTGLFGQAVELIDTMPFEPDLDDAPGGVPDSLDSRYDKAKVTTDPHNAFYLTRPDLQAGPAQRLAQLDRRCSIETRDHIQAWETAHSYAAAVD</sequence>
<dbReference type="HOGENOM" id="CLU_064839_0_0_1"/>
<dbReference type="Gramene" id="EFJ10138">
    <property type="protein sequence ID" value="EFJ10138"/>
    <property type="gene ID" value="SELMODRAFT_427493"/>
</dbReference>
<accession>D8SZS9</accession>
<evidence type="ECO:0000313" key="1">
    <source>
        <dbReference type="EMBL" id="EFJ10138.1"/>
    </source>
</evidence>
<dbReference type="AlphaFoldDB" id="D8SZS9"/>
<organism evidence="2">
    <name type="scientific">Selaginella moellendorffii</name>
    <name type="common">Spikemoss</name>
    <dbReference type="NCBI Taxonomy" id="88036"/>
    <lineage>
        <taxon>Eukaryota</taxon>
        <taxon>Viridiplantae</taxon>
        <taxon>Streptophyta</taxon>
        <taxon>Embryophyta</taxon>
        <taxon>Tracheophyta</taxon>
        <taxon>Lycopodiopsida</taxon>
        <taxon>Selaginellales</taxon>
        <taxon>Selaginellaceae</taxon>
        <taxon>Selaginella</taxon>
    </lineage>
</organism>
<name>D8SZS9_SELML</name>
<reference evidence="1 2" key="1">
    <citation type="journal article" date="2011" name="Science">
        <title>The Selaginella genome identifies genetic changes associated with the evolution of vascular plants.</title>
        <authorList>
            <person name="Banks J.A."/>
            <person name="Nishiyama T."/>
            <person name="Hasebe M."/>
            <person name="Bowman J.L."/>
            <person name="Gribskov M."/>
            <person name="dePamphilis C."/>
            <person name="Albert V.A."/>
            <person name="Aono N."/>
            <person name="Aoyama T."/>
            <person name="Ambrose B.A."/>
            <person name="Ashton N.W."/>
            <person name="Axtell M.J."/>
            <person name="Barker E."/>
            <person name="Barker M.S."/>
            <person name="Bennetzen J.L."/>
            <person name="Bonawitz N.D."/>
            <person name="Chapple C."/>
            <person name="Cheng C."/>
            <person name="Correa L.G."/>
            <person name="Dacre M."/>
            <person name="DeBarry J."/>
            <person name="Dreyer I."/>
            <person name="Elias M."/>
            <person name="Engstrom E.M."/>
            <person name="Estelle M."/>
            <person name="Feng L."/>
            <person name="Finet C."/>
            <person name="Floyd S.K."/>
            <person name="Frommer W.B."/>
            <person name="Fujita T."/>
            <person name="Gramzow L."/>
            <person name="Gutensohn M."/>
            <person name="Harholt J."/>
            <person name="Hattori M."/>
            <person name="Heyl A."/>
            <person name="Hirai T."/>
            <person name="Hiwatashi Y."/>
            <person name="Ishikawa M."/>
            <person name="Iwata M."/>
            <person name="Karol K.G."/>
            <person name="Koehler B."/>
            <person name="Kolukisaoglu U."/>
            <person name="Kubo M."/>
            <person name="Kurata T."/>
            <person name="Lalonde S."/>
            <person name="Li K."/>
            <person name="Li Y."/>
            <person name="Litt A."/>
            <person name="Lyons E."/>
            <person name="Manning G."/>
            <person name="Maruyama T."/>
            <person name="Michael T.P."/>
            <person name="Mikami K."/>
            <person name="Miyazaki S."/>
            <person name="Morinaga S."/>
            <person name="Murata T."/>
            <person name="Mueller-Roeber B."/>
            <person name="Nelson D.R."/>
            <person name="Obara M."/>
            <person name="Oguri Y."/>
            <person name="Olmstead R.G."/>
            <person name="Onodera N."/>
            <person name="Petersen B.L."/>
            <person name="Pils B."/>
            <person name="Prigge M."/>
            <person name="Rensing S.A."/>
            <person name="Riano-Pachon D.M."/>
            <person name="Roberts A.W."/>
            <person name="Sato Y."/>
            <person name="Scheller H.V."/>
            <person name="Schulz B."/>
            <person name="Schulz C."/>
            <person name="Shakirov E.V."/>
            <person name="Shibagaki N."/>
            <person name="Shinohara N."/>
            <person name="Shippen D.E."/>
            <person name="Soerensen I."/>
            <person name="Sotooka R."/>
            <person name="Sugimoto N."/>
            <person name="Sugita M."/>
            <person name="Sumikawa N."/>
            <person name="Tanurdzic M."/>
            <person name="Theissen G."/>
            <person name="Ulvskov P."/>
            <person name="Wakazuki S."/>
            <person name="Weng J.K."/>
            <person name="Willats W.W."/>
            <person name="Wipf D."/>
            <person name="Wolf P.G."/>
            <person name="Yang L."/>
            <person name="Zimmer A.D."/>
            <person name="Zhu Q."/>
            <person name="Mitros T."/>
            <person name="Hellsten U."/>
            <person name="Loque D."/>
            <person name="Otillar R."/>
            <person name="Salamov A."/>
            <person name="Schmutz J."/>
            <person name="Shapiro H."/>
            <person name="Lindquist E."/>
            <person name="Lucas S."/>
            <person name="Rokhsar D."/>
            <person name="Grigoriev I.V."/>
        </authorList>
    </citation>
    <scope>NUCLEOTIDE SEQUENCE [LARGE SCALE GENOMIC DNA]</scope>
</reference>
<dbReference type="InParanoid" id="D8SZS9"/>
<dbReference type="EMBL" id="GL377656">
    <property type="protein sequence ID" value="EFJ10138.1"/>
    <property type="molecule type" value="Genomic_DNA"/>
</dbReference>
<proteinExistence type="predicted"/>
<dbReference type="Proteomes" id="UP000001514">
    <property type="component" value="Unassembled WGS sequence"/>
</dbReference>
<keyword evidence="2" id="KW-1185">Reference proteome</keyword>
<protein>
    <submittedName>
        <fullName evidence="1">Uncharacterized protein</fullName>
    </submittedName>
</protein>